<protein>
    <recommendedName>
        <fullName evidence="3">Tetracyclin repressor-like C-terminal domain-containing protein</fullName>
    </recommendedName>
</protein>
<evidence type="ECO:0008006" key="3">
    <source>
        <dbReference type="Google" id="ProtNLM"/>
    </source>
</evidence>
<evidence type="ECO:0000313" key="2">
    <source>
        <dbReference type="Proteomes" id="UP000593892"/>
    </source>
</evidence>
<gene>
    <name evidence="1" type="ORF">IRI77_08835</name>
</gene>
<dbReference type="EMBL" id="CP063849">
    <property type="protein sequence ID" value="QOY90041.1"/>
    <property type="molecule type" value="Genomic_DNA"/>
</dbReference>
<dbReference type="SUPFAM" id="SSF48498">
    <property type="entry name" value="Tetracyclin repressor-like, C-terminal domain"/>
    <property type="match status" value="1"/>
</dbReference>
<dbReference type="InterPro" id="IPR036271">
    <property type="entry name" value="Tet_transcr_reg_TetR-rel_C_sf"/>
</dbReference>
<dbReference type="RefSeq" id="WP_194451703.1">
    <property type="nucleotide sequence ID" value="NZ_CP063849.1"/>
</dbReference>
<dbReference type="Proteomes" id="UP000593892">
    <property type="component" value="Chromosome"/>
</dbReference>
<evidence type="ECO:0000313" key="1">
    <source>
        <dbReference type="EMBL" id="QOY90041.1"/>
    </source>
</evidence>
<dbReference type="KEGG" id="pfer:IRI77_08835"/>
<organism evidence="1 2">
    <name type="scientific">Paludibaculum fermentans</name>
    <dbReference type="NCBI Taxonomy" id="1473598"/>
    <lineage>
        <taxon>Bacteria</taxon>
        <taxon>Pseudomonadati</taxon>
        <taxon>Acidobacteriota</taxon>
        <taxon>Terriglobia</taxon>
        <taxon>Bryobacterales</taxon>
        <taxon>Bryobacteraceae</taxon>
        <taxon>Paludibaculum</taxon>
    </lineage>
</organism>
<reference evidence="1 2" key="1">
    <citation type="submission" date="2020-10" db="EMBL/GenBank/DDBJ databases">
        <title>Complete genome sequence of Paludibaculum fermentans P105T, a facultatively anaerobic acidobacterium capable of dissimilatory Fe(III) reduction.</title>
        <authorList>
            <person name="Dedysh S.N."/>
            <person name="Beletsky A.V."/>
            <person name="Kulichevskaya I.S."/>
            <person name="Mardanov A.V."/>
            <person name="Ravin N.V."/>
        </authorList>
    </citation>
    <scope>NUCLEOTIDE SEQUENCE [LARGE SCALE GENOMIC DNA]</scope>
    <source>
        <strain evidence="1 2">P105</strain>
    </source>
</reference>
<sequence length="118" mass="13034">MFSRWTPVSWLLIIIATIEAITDRAAAAVGRLTGMAYTLTHEELRARVASVTAGSYEFGEQWLREVVKAEELPMPAGQMVRGLHALTEGLVFQRLLTPELAPDQVIRAAFGALAKKQR</sequence>
<dbReference type="AlphaFoldDB" id="A0A7S7NUM7"/>
<name>A0A7S7NUM7_PALFE</name>
<dbReference type="Gene3D" id="1.10.357.10">
    <property type="entry name" value="Tetracycline Repressor, domain 2"/>
    <property type="match status" value="1"/>
</dbReference>
<keyword evidence="2" id="KW-1185">Reference proteome</keyword>
<accession>A0A7S7NUM7</accession>
<proteinExistence type="predicted"/>